<dbReference type="VEuPathDB" id="FungiDB:BCV72DRAFT_191989"/>
<reference evidence="1" key="1">
    <citation type="journal article" date="2016" name="Proc. Natl. Acad. Sci. U.S.A.">
        <title>Lipid metabolic changes in an early divergent fungus govern the establishment of a mutualistic symbiosis with endobacteria.</title>
        <authorList>
            <person name="Lastovetsky O.A."/>
            <person name="Gaspar M.L."/>
            <person name="Mondo S.J."/>
            <person name="LaButti K.M."/>
            <person name="Sandor L."/>
            <person name="Grigoriev I.V."/>
            <person name="Henry S.A."/>
            <person name="Pawlowska T.E."/>
        </authorList>
    </citation>
    <scope>NUCLEOTIDE SEQUENCE [LARGE SCALE GENOMIC DNA]</scope>
    <source>
        <strain evidence="1">ATCC 52814</strain>
    </source>
</reference>
<dbReference type="EMBL" id="KV921873">
    <property type="protein sequence ID" value="ORE09666.1"/>
    <property type="molecule type" value="Genomic_DNA"/>
</dbReference>
<dbReference type="Proteomes" id="UP000242414">
    <property type="component" value="Unassembled WGS sequence"/>
</dbReference>
<sequence>VVNLDSKAIKPQEGGQLRFRDTIQTDSVGVMVFKKRFDRQTRYTAKFTVEYEATSYTTDLTRQNHQRISGRCVAVNSGRRDILCCVYENSTPEQLVQFRYT</sequence>
<feature type="non-terminal residue" evidence="1">
    <location>
        <position position="101"/>
    </location>
</feature>
<accession>A0A1X0RCE0</accession>
<dbReference type="OrthoDB" id="2287941at2759"/>
<name>A0A1X0RCE0_RHIZD</name>
<dbReference type="AlphaFoldDB" id="A0A1X0RCE0"/>
<organism evidence="1">
    <name type="scientific">Rhizopus microsporus var. microsporus</name>
    <dbReference type="NCBI Taxonomy" id="86635"/>
    <lineage>
        <taxon>Eukaryota</taxon>
        <taxon>Fungi</taxon>
        <taxon>Fungi incertae sedis</taxon>
        <taxon>Mucoromycota</taxon>
        <taxon>Mucoromycotina</taxon>
        <taxon>Mucoromycetes</taxon>
        <taxon>Mucorales</taxon>
        <taxon>Mucorineae</taxon>
        <taxon>Rhizopodaceae</taxon>
        <taxon>Rhizopus</taxon>
    </lineage>
</organism>
<evidence type="ECO:0000313" key="1">
    <source>
        <dbReference type="EMBL" id="ORE09666.1"/>
    </source>
</evidence>
<proteinExistence type="predicted"/>
<feature type="non-terminal residue" evidence="1">
    <location>
        <position position="1"/>
    </location>
</feature>
<protein>
    <submittedName>
        <fullName evidence="1">Uncharacterized protein</fullName>
    </submittedName>
</protein>
<gene>
    <name evidence="1" type="ORF">BCV72DRAFT_191989</name>
</gene>